<proteinExistence type="predicted"/>
<reference evidence="2 3" key="1">
    <citation type="submission" date="2024-06" db="EMBL/GenBank/DDBJ databases">
        <authorList>
            <person name="Woo H."/>
        </authorList>
    </citation>
    <scope>NUCLEOTIDE SEQUENCE [LARGE SCALE GENOMIC DNA]</scope>
    <source>
        <strain evidence="2 3">Si-c</strain>
    </source>
</reference>
<dbReference type="InterPro" id="IPR052742">
    <property type="entry name" value="Mito_N-acetyltransferase"/>
</dbReference>
<dbReference type="CDD" id="cd04301">
    <property type="entry name" value="NAT_SF"/>
    <property type="match status" value="1"/>
</dbReference>
<keyword evidence="3" id="KW-1185">Reference proteome</keyword>
<dbReference type="RefSeq" id="WP_367853631.1">
    <property type="nucleotide sequence ID" value="NZ_JBFOHK010000002.1"/>
</dbReference>
<evidence type="ECO:0000313" key="3">
    <source>
        <dbReference type="Proteomes" id="UP001556220"/>
    </source>
</evidence>
<name>A0ABV3QCK3_9GAMM</name>
<accession>A0ABV3QCK3</accession>
<protein>
    <submittedName>
        <fullName evidence="2">N-acetyltransferase family protein</fullName>
    </submittedName>
</protein>
<evidence type="ECO:0000313" key="2">
    <source>
        <dbReference type="EMBL" id="MEW9571545.1"/>
    </source>
</evidence>
<dbReference type="SUPFAM" id="SSF55729">
    <property type="entry name" value="Acyl-CoA N-acyltransferases (Nat)"/>
    <property type="match status" value="1"/>
</dbReference>
<dbReference type="Proteomes" id="UP001556220">
    <property type="component" value="Unassembled WGS sequence"/>
</dbReference>
<dbReference type="EMBL" id="JBFOHK010000002">
    <property type="protein sequence ID" value="MEW9571545.1"/>
    <property type="molecule type" value="Genomic_DNA"/>
</dbReference>
<dbReference type="PROSITE" id="PS51186">
    <property type="entry name" value="GNAT"/>
    <property type="match status" value="1"/>
</dbReference>
<sequence>MIQAPDAMTISIRPFREGDWPDLWPILRATFSKGDTYSFAPDATEADISGAWIKAPTATFLACDESGRILGSYYIKANQPGHGSHVGNCGYVVSEPARGKGVASLMCEHSQATAIGLGFLAMQFNFVVSTNTGAIRLWQKLGFDIVGSLPRAFRHPEHGLVDAFVMYKWLAA</sequence>
<comment type="caution">
    <text evidence="2">The sequence shown here is derived from an EMBL/GenBank/DDBJ whole genome shotgun (WGS) entry which is preliminary data.</text>
</comment>
<evidence type="ECO:0000259" key="1">
    <source>
        <dbReference type="PROSITE" id="PS51186"/>
    </source>
</evidence>
<feature type="domain" description="N-acetyltransferase" evidence="1">
    <location>
        <begin position="10"/>
        <end position="171"/>
    </location>
</feature>
<dbReference type="InterPro" id="IPR016181">
    <property type="entry name" value="Acyl_CoA_acyltransferase"/>
</dbReference>
<dbReference type="PANTHER" id="PTHR43138:SF1">
    <property type="entry name" value="N-ACETYLTRANSFERASE ACA1"/>
    <property type="match status" value="1"/>
</dbReference>
<dbReference type="Pfam" id="PF00583">
    <property type="entry name" value="Acetyltransf_1"/>
    <property type="match status" value="1"/>
</dbReference>
<dbReference type="PANTHER" id="PTHR43138">
    <property type="entry name" value="ACETYLTRANSFERASE, GNAT FAMILY"/>
    <property type="match status" value="1"/>
</dbReference>
<dbReference type="InterPro" id="IPR000182">
    <property type="entry name" value="GNAT_dom"/>
</dbReference>
<gene>
    <name evidence="2" type="ORF">ABQJ54_07265</name>
</gene>
<organism evidence="2 3">
    <name type="scientific">Rhodanobacter lycopersici</name>
    <dbReference type="NCBI Taxonomy" id="3162487"/>
    <lineage>
        <taxon>Bacteria</taxon>
        <taxon>Pseudomonadati</taxon>
        <taxon>Pseudomonadota</taxon>
        <taxon>Gammaproteobacteria</taxon>
        <taxon>Lysobacterales</taxon>
        <taxon>Rhodanobacteraceae</taxon>
        <taxon>Rhodanobacter</taxon>
    </lineage>
</organism>
<dbReference type="Gene3D" id="3.40.630.30">
    <property type="match status" value="1"/>
</dbReference>